<gene>
    <name evidence="2" type="ORF">HNR21_000790</name>
</gene>
<name>A0A7W3MU54_9ACTN</name>
<feature type="chain" id="PRO_5031481854" description="Secreted protein" evidence="1">
    <location>
        <begin position="28"/>
        <end position="141"/>
    </location>
</feature>
<reference evidence="2 3" key="1">
    <citation type="submission" date="2020-08" db="EMBL/GenBank/DDBJ databases">
        <title>Sequencing the genomes of 1000 actinobacteria strains.</title>
        <authorList>
            <person name="Klenk H.-P."/>
        </authorList>
    </citation>
    <scope>NUCLEOTIDE SEQUENCE [LARGE SCALE GENOMIC DNA]</scope>
    <source>
        <strain evidence="2 3">DSM 45823</strain>
    </source>
</reference>
<dbReference type="RefSeq" id="WP_182704085.1">
    <property type="nucleotide sequence ID" value="NZ_JACJII010000001.1"/>
</dbReference>
<keyword evidence="1" id="KW-0732">Signal</keyword>
<proteinExistence type="predicted"/>
<dbReference type="EMBL" id="JACJII010000001">
    <property type="protein sequence ID" value="MBA9001908.1"/>
    <property type="molecule type" value="Genomic_DNA"/>
</dbReference>
<accession>A0A7W3MU54</accession>
<comment type="caution">
    <text evidence="2">The sequence shown here is derived from an EMBL/GenBank/DDBJ whole genome shotgun (WGS) entry which is preliminary data.</text>
</comment>
<feature type="signal peptide" evidence="1">
    <location>
        <begin position="1"/>
        <end position="27"/>
    </location>
</feature>
<dbReference type="AlphaFoldDB" id="A0A7W3MU54"/>
<protein>
    <recommendedName>
        <fullName evidence="4">Secreted protein</fullName>
    </recommendedName>
</protein>
<organism evidence="2 3">
    <name type="scientific">Thermomonospora cellulosilytica</name>
    <dbReference type="NCBI Taxonomy" id="1411118"/>
    <lineage>
        <taxon>Bacteria</taxon>
        <taxon>Bacillati</taxon>
        <taxon>Actinomycetota</taxon>
        <taxon>Actinomycetes</taxon>
        <taxon>Streptosporangiales</taxon>
        <taxon>Thermomonosporaceae</taxon>
        <taxon>Thermomonospora</taxon>
    </lineage>
</organism>
<keyword evidence="3" id="KW-1185">Reference proteome</keyword>
<dbReference type="Proteomes" id="UP000539313">
    <property type="component" value="Unassembled WGS sequence"/>
</dbReference>
<evidence type="ECO:0000256" key="1">
    <source>
        <dbReference type="SAM" id="SignalP"/>
    </source>
</evidence>
<sequence>MRRIVAVALTTGALVAGLGAVATPAQAATTKKWETIDAFPHTRAWGQATKTSSKFTWKGSLKDGRKDGWTACVRFKAVEGDRYQTVRYIIVTGGGTAYDGPGTVSISGSSSYNGKLYVQECRRSKKTGKYQYADKKWRKIF</sequence>
<evidence type="ECO:0000313" key="3">
    <source>
        <dbReference type="Proteomes" id="UP000539313"/>
    </source>
</evidence>
<evidence type="ECO:0000313" key="2">
    <source>
        <dbReference type="EMBL" id="MBA9001908.1"/>
    </source>
</evidence>
<evidence type="ECO:0008006" key="4">
    <source>
        <dbReference type="Google" id="ProtNLM"/>
    </source>
</evidence>